<evidence type="ECO:0000256" key="1">
    <source>
        <dbReference type="SAM" id="Phobius"/>
    </source>
</evidence>
<dbReference type="Pfam" id="PF09586">
    <property type="entry name" value="YfhO"/>
    <property type="match status" value="1"/>
</dbReference>
<dbReference type="PANTHER" id="PTHR38454">
    <property type="entry name" value="INTEGRAL MEMBRANE PROTEIN-RELATED"/>
    <property type="match status" value="1"/>
</dbReference>
<sequence length="879" mass="100649">MKKEFIKKNYPLFVGFFVPVTIMLGYFIYRGMYPFGKSSLLTVDLGQQYVDFFAAYRDTLLHDPTKIFYSFSKAIGGEMLGEFAYYLLSPFNLIFLFFKGKTLTAGIMLVTLLKYGCSGLAMAWLLQKRNKKTRLINSALAVTYAMMGWFVANQFNLLWLDACVFLPLIIAGFYNLMETAKPACYVLFLGFMIIVNYYMAYMICIFLVLFFIWYAFDNFETPKIMLKKAAIFIGSSLLAVGVGCLTLLSTLYTLSVSKGQYMQEKISFKLEYDPIKMVSKLTMGAFNFDQLPSGQPNLFISSLALFSFCLFFFCKKIKLRSRITAFLITCFLILSMCFEPLDLFWHGMQFPVWYPYRFSFIVSFWMIFLAHTALSKRSRQTRIFLTVPGILYAGVIIYVAINLKKFSFASKQTLIISAVFALLTLILMSLTDKLLDLDSKDFLLLIVVIFEMSINACMSLNNLSYLTQKEFADPTKTLAQDKKALDSLDKSLYRVNSLYYRTKNDGLAQNMNFGSYFSSALEKSIPDFYGQIGNPDGDNYVAYTNGTLITDGLLDMKYLIQPKDSAEIEQPKTDLNIVSERPDAAEYNLVKETESTRIYRNPYSANIIYASNRSLLNQKILYNDPINYQTSWLNSATSTWPSTRYFYPCNFNEVIFQNTPKQVNLTNSSFKKIKRSKEAKIIFKFTPKTDDSYYITLGPCLNSDNVTWYRGNRLLNHYGTFRHTVVINVANHDKGNEIVLTARFKKDSLWLNNFVLYQLDTQAVLNKLEQVKINSLTNMKATSTLIKGDLSLDSNQMMATTIPYNKGWHLTVDGKSTSIIKIQNTFIGAILSSGKHRIVLKYVPPYLDIGCIVSLLSCGLLLLICNFSRLKKRIFVKWC</sequence>
<reference evidence="2" key="1">
    <citation type="submission" date="2023-02" db="EMBL/GenBank/DDBJ databases">
        <title>Complete genome sequence of Lactobacillus ruminis CACC888 isolated from Pig feces.</title>
        <authorList>
            <person name="Park S."/>
            <person name="Park M.A."/>
            <person name="Kim D.-H."/>
            <person name="Kim Y."/>
        </authorList>
    </citation>
    <scope>NUCLEOTIDE SEQUENCE</scope>
    <source>
        <strain evidence="2">CACC888</strain>
    </source>
</reference>
<dbReference type="EMBL" id="CP117692">
    <property type="protein sequence ID" value="WDC82011.1"/>
    <property type="molecule type" value="Genomic_DNA"/>
</dbReference>
<feature type="transmembrane region" description="Helical" evidence="1">
    <location>
        <begin position="106"/>
        <end position="126"/>
    </location>
</feature>
<proteinExistence type="predicted"/>
<keyword evidence="1" id="KW-0812">Transmembrane</keyword>
<evidence type="ECO:0000313" key="2">
    <source>
        <dbReference type="EMBL" id="WDC82011.1"/>
    </source>
</evidence>
<accession>A0AAQ2XJQ6</accession>
<keyword evidence="1" id="KW-1133">Transmembrane helix</keyword>
<dbReference type="Proteomes" id="UP001222683">
    <property type="component" value="Chromosome"/>
</dbReference>
<dbReference type="PANTHER" id="PTHR38454:SF1">
    <property type="entry name" value="INTEGRAL MEMBRANE PROTEIN"/>
    <property type="match status" value="1"/>
</dbReference>
<feature type="transmembrane region" description="Helical" evidence="1">
    <location>
        <begin position="158"/>
        <end position="176"/>
    </location>
</feature>
<feature type="transmembrane region" description="Helical" evidence="1">
    <location>
        <begin position="135"/>
        <end position="152"/>
    </location>
</feature>
<feature type="transmembrane region" description="Helical" evidence="1">
    <location>
        <begin position="323"/>
        <end position="341"/>
    </location>
</feature>
<dbReference type="AlphaFoldDB" id="A0AAQ2XJQ6"/>
<name>A0AAQ2XJQ6_9LACO</name>
<feature type="transmembrane region" description="Helical" evidence="1">
    <location>
        <begin position="183"/>
        <end position="216"/>
    </location>
</feature>
<evidence type="ECO:0000313" key="3">
    <source>
        <dbReference type="Proteomes" id="UP001222683"/>
    </source>
</evidence>
<feature type="transmembrane region" description="Helical" evidence="1">
    <location>
        <begin position="228"/>
        <end position="254"/>
    </location>
</feature>
<organism evidence="2 3">
    <name type="scientific">Ligilactobacillus ruminis</name>
    <dbReference type="NCBI Taxonomy" id="1623"/>
    <lineage>
        <taxon>Bacteria</taxon>
        <taxon>Bacillati</taxon>
        <taxon>Bacillota</taxon>
        <taxon>Bacilli</taxon>
        <taxon>Lactobacillales</taxon>
        <taxon>Lactobacillaceae</taxon>
        <taxon>Ligilactobacillus</taxon>
    </lineage>
</organism>
<dbReference type="InterPro" id="IPR018580">
    <property type="entry name" value="Uncharacterised_YfhO"/>
</dbReference>
<feature type="transmembrane region" description="Helical" evidence="1">
    <location>
        <begin position="442"/>
        <end position="461"/>
    </location>
</feature>
<gene>
    <name evidence="2" type="ORF">PSR59_10355</name>
</gene>
<feature type="transmembrane region" description="Helical" evidence="1">
    <location>
        <begin position="846"/>
        <end position="867"/>
    </location>
</feature>
<feature type="transmembrane region" description="Helical" evidence="1">
    <location>
        <begin position="12"/>
        <end position="29"/>
    </location>
</feature>
<feature type="transmembrane region" description="Helical" evidence="1">
    <location>
        <begin position="298"/>
        <end position="314"/>
    </location>
</feature>
<feature type="transmembrane region" description="Helical" evidence="1">
    <location>
        <begin position="353"/>
        <end position="371"/>
    </location>
</feature>
<keyword evidence="1" id="KW-0472">Membrane</keyword>
<feature type="transmembrane region" description="Helical" evidence="1">
    <location>
        <begin position="383"/>
        <end position="401"/>
    </location>
</feature>
<feature type="transmembrane region" description="Helical" evidence="1">
    <location>
        <begin position="413"/>
        <end position="430"/>
    </location>
</feature>
<protein>
    <submittedName>
        <fullName evidence="2">YfhO family protein</fullName>
    </submittedName>
</protein>
<dbReference type="RefSeq" id="WP_273744995.1">
    <property type="nucleotide sequence ID" value="NZ_CP117692.1"/>
</dbReference>
<feature type="transmembrane region" description="Helical" evidence="1">
    <location>
        <begin position="83"/>
        <end position="100"/>
    </location>
</feature>